<proteinExistence type="predicted"/>
<reference evidence="1 2" key="1">
    <citation type="submission" date="2023-01" db="EMBL/GenBank/DDBJ databases">
        <title>Analysis of 21 Apiospora genomes using comparative genomics revels a genus with tremendous synthesis potential of carbohydrate active enzymes and secondary metabolites.</title>
        <authorList>
            <person name="Sorensen T."/>
        </authorList>
    </citation>
    <scope>NUCLEOTIDE SEQUENCE [LARGE SCALE GENOMIC DNA]</scope>
    <source>
        <strain evidence="1 2">CBS 24483</strain>
    </source>
</reference>
<dbReference type="Proteomes" id="UP001391051">
    <property type="component" value="Unassembled WGS sequence"/>
</dbReference>
<dbReference type="EMBL" id="JAQQWE010000006">
    <property type="protein sequence ID" value="KAK7948474.1"/>
    <property type="molecule type" value="Genomic_DNA"/>
</dbReference>
<name>A0ABR1Q7I0_9PEZI</name>
<accession>A0ABR1Q7I0</accession>
<comment type="caution">
    <text evidence="1">The sequence shown here is derived from an EMBL/GenBank/DDBJ whole genome shotgun (WGS) entry which is preliminary data.</text>
</comment>
<sequence length="408" mass="46833">MGSSPTGLLDLPREIRDEIYSLLLCDFRLPKSTSTNSSGHAMRYGGIKDLHLSILRANRQLGSEAREIFYKTNRFVRVSIAVKAQHWPDLLAGFASKYLPLPMVIQRGSTIDACKGFIMTYELSQPSASKEDIPRLSFVILHRHLHLFCLCLETAAIKNNYFWKPTKHSITLHNPFASTDESYPTDHQQQALLSPFHKFHGFPHFFVNGTVKSFLALQTMAQAQSHRNTTLDAYLDDLHDQEQLGHEHLQQNLLGKSCEAWANACKKMEFIGKSNYFLWVPMNFLRQWENKVEELFCETNRKLCTNIIRLMEANLDDPQLVEDLAGSALGGLSHALWKGVFPATNWRPSTEQKADMLRQKARVYRLTGQFRKALKEIKQAGACCPHDPDIREERFTVEWTLYWADFTV</sequence>
<gene>
    <name evidence="1" type="ORF">PG986_009360</name>
</gene>
<evidence type="ECO:0000313" key="2">
    <source>
        <dbReference type="Proteomes" id="UP001391051"/>
    </source>
</evidence>
<dbReference type="PANTHER" id="PTHR42085">
    <property type="entry name" value="F-BOX DOMAIN-CONTAINING PROTEIN"/>
    <property type="match status" value="1"/>
</dbReference>
<protein>
    <submittedName>
        <fullName evidence="1">Uncharacterized protein</fullName>
    </submittedName>
</protein>
<organism evidence="1 2">
    <name type="scientific">Apiospora aurea</name>
    <dbReference type="NCBI Taxonomy" id="335848"/>
    <lineage>
        <taxon>Eukaryota</taxon>
        <taxon>Fungi</taxon>
        <taxon>Dikarya</taxon>
        <taxon>Ascomycota</taxon>
        <taxon>Pezizomycotina</taxon>
        <taxon>Sordariomycetes</taxon>
        <taxon>Xylariomycetidae</taxon>
        <taxon>Amphisphaeriales</taxon>
        <taxon>Apiosporaceae</taxon>
        <taxon>Apiospora</taxon>
    </lineage>
</organism>
<dbReference type="RefSeq" id="XP_066697980.1">
    <property type="nucleotide sequence ID" value="XM_066845582.1"/>
</dbReference>
<dbReference type="InterPro" id="IPR038883">
    <property type="entry name" value="AN11006-like"/>
</dbReference>
<dbReference type="PANTHER" id="PTHR42085:SF2">
    <property type="entry name" value="F-BOX DOMAIN-CONTAINING PROTEIN"/>
    <property type="match status" value="1"/>
</dbReference>
<evidence type="ECO:0000313" key="1">
    <source>
        <dbReference type="EMBL" id="KAK7948474.1"/>
    </source>
</evidence>
<dbReference type="GeneID" id="92078644"/>
<keyword evidence="2" id="KW-1185">Reference proteome</keyword>